<dbReference type="Proteomes" id="UP000267798">
    <property type="component" value="Unassembled WGS sequence"/>
</dbReference>
<evidence type="ECO:0000313" key="3">
    <source>
        <dbReference type="EMBL" id="RJX41237.1"/>
    </source>
</evidence>
<keyword evidence="4" id="KW-1185">Reference proteome</keyword>
<evidence type="ECO:0000313" key="4">
    <source>
        <dbReference type="Proteomes" id="UP000267798"/>
    </source>
</evidence>
<feature type="signal peptide" evidence="2">
    <location>
        <begin position="1"/>
        <end position="21"/>
    </location>
</feature>
<comment type="caution">
    <text evidence="3">The sequence shown here is derived from an EMBL/GenBank/DDBJ whole genome shotgun (WGS) entry which is preliminary data.</text>
</comment>
<evidence type="ECO:0000256" key="1">
    <source>
        <dbReference type="SAM" id="MobiDB-lite"/>
    </source>
</evidence>
<dbReference type="EMBL" id="QXQB01000001">
    <property type="protein sequence ID" value="RJX41237.1"/>
    <property type="molecule type" value="Genomic_DNA"/>
</dbReference>
<dbReference type="RefSeq" id="WP_120107528.1">
    <property type="nucleotide sequence ID" value="NZ_QXQB01000001.1"/>
</dbReference>
<gene>
    <name evidence="3" type="ORF">D3P09_04415</name>
</gene>
<feature type="chain" id="PRO_5039562422" description="WD40 repeat domain-containing protein" evidence="2">
    <location>
        <begin position="22"/>
        <end position="430"/>
    </location>
</feature>
<dbReference type="PROSITE" id="PS51257">
    <property type="entry name" value="PROKAR_LIPOPROTEIN"/>
    <property type="match status" value="1"/>
</dbReference>
<accession>A0A3A6PIY1</accession>
<dbReference type="OrthoDB" id="2551817at2"/>
<sequence length="430" mass="48730">MNFIFKRKLILLALLGTFVLGGCTGEEKAPEPASSPPAAQEQPQPAPEIEPVASETKRNLMLSPTLQKDGSLMVNVDGMGDSFYVYVKSSLELQDRIYQYIHVFHDDHSLTDALVAIDPEAGAADIRFVQTVAGSDYPGYNFFTNNSGIVGKLDEDRVILLEPEVTDEGVKVHLSAMHSDTGQLERLQSDIWPEMDPYDTIYQKRWDEEKGMLFLQSFEGTIWLFDVQYGTYTRLDKPFRVIPHSTTGYPSLFLSPAMDRFAFDDESGALTFYDMNGKEQGAYQLRDERFVPSDKVKWNAEGAFAWVESADADDRWLKDIDVDLSVIAPQQIDFLDKNAKPVRTLQAPKGRNIEVAGWQNDHTAFIKEYEFWAGEEPRETNVRYYSYEVKTGKKSAPSAESPLEPVPAAKDQWEYEALEHSIQYRQVKAD</sequence>
<protein>
    <recommendedName>
        <fullName evidence="5">WD40 repeat domain-containing protein</fullName>
    </recommendedName>
</protein>
<organism evidence="3 4">
    <name type="scientific">Paenibacillus pinisoli</name>
    <dbReference type="NCBI Taxonomy" id="1276110"/>
    <lineage>
        <taxon>Bacteria</taxon>
        <taxon>Bacillati</taxon>
        <taxon>Bacillota</taxon>
        <taxon>Bacilli</taxon>
        <taxon>Bacillales</taxon>
        <taxon>Paenibacillaceae</taxon>
        <taxon>Paenibacillus</taxon>
    </lineage>
</organism>
<dbReference type="AlphaFoldDB" id="A0A3A6PIY1"/>
<proteinExistence type="predicted"/>
<feature type="region of interest" description="Disordered" evidence="1">
    <location>
        <begin position="26"/>
        <end position="48"/>
    </location>
</feature>
<dbReference type="SUPFAM" id="SSF75011">
    <property type="entry name" value="3-carboxy-cis,cis-mucoante lactonizing enzyme"/>
    <property type="match status" value="1"/>
</dbReference>
<feature type="compositionally biased region" description="Low complexity" evidence="1">
    <location>
        <begin position="36"/>
        <end position="48"/>
    </location>
</feature>
<reference evidence="3 4" key="1">
    <citation type="submission" date="2018-09" db="EMBL/GenBank/DDBJ databases">
        <title>Paenibacillus aracenensis nov. sp. isolated from a cave in southern Spain.</title>
        <authorList>
            <person name="Jurado V."/>
            <person name="Gutierrez-Patricio S."/>
            <person name="Gonzalez-Pimentel J.L."/>
            <person name="Miller A.Z."/>
            <person name="Laiz L."/>
            <person name="Saiz-Jimenez C."/>
        </authorList>
    </citation>
    <scope>NUCLEOTIDE SEQUENCE [LARGE SCALE GENOMIC DNA]</scope>
    <source>
        <strain evidence="3 4">JCM 19203</strain>
    </source>
</reference>
<evidence type="ECO:0000256" key="2">
    <source>
        <dbReference type="SAM" id="SignalP"/>
    </source>
</evidence>
<evidence type="ECO:0008006" key="5">
    <source>
        <dbReference type="Google" id="ProtNLM"/>
    </source>
</evidence>
<keyword evidence="2" id="KW-0732">Signal</keyword>
<name>A0A3A6PIY1_9BACL</name>